<dbReference type="InterPro" id="IPR050491">
    <property type="entry name" value="AmpC-like"/>
</dbReference>
<evidence type="ECO:0000313" key="2">
    <source>
        <dbReference type="EMBL" id="SVC25620.1"/>
    </source>
</evidence>
<accession>A0A382KMA7</accession>
<feature type="domain" description="Beta-lactamase-related" evidence="1">
    <location>
        <begin position="13"/>
        <end position="351"/>
    </location>
</feature>
<name>A0A382KMA7_9ZZZZ</name>
<reference evidence="2" key="1">
    <citation type="submission" date="2018-05" db="EMBL/GenBank/DDBJ databases">
        <authorList>
            <person name="Lanie J.A."/>
            <person name="Ng W.-L."/>
            <person name="Kazmierczak K.M."/>
            <person name="Andrzejewski T.M."/>
            <person name="Davidsen T.M."/>
            <person name="Wayne K.J."/>
            <person name="Tettelin H."/>
            <person name="Glass J.I."/>
            <person name="Rusch D."/>
            <person name="Podicherti R."/>
            <person name="Tsui H.-C.T."/>
            <person name="Winkler M.E."/>
        </authorList>
    </citation>
    <scope>NUCLEOTIDE SEQUENCE</scope>
</reference>
<dbReference type="PANTHER" id="PTHR46825:SF9">
    <property type="entry name" value="BETA-LACTAMASE-RELATED DOMAIN-CONTAINING PROTEIN"/>
    <property type="match status" value="1"/>
</dbReference>
<dbReference type="PANTHER" id="PTHR46825">
    <property type="entry name" value="D-ALANYL-D-ALANINE-CARBOXYPEPTIDASE/ENDOPEPTIDASE AMPH"/>
    <property type="match status" value="1"/>
</dbReference>
<feature type="non-terminal residue" evidence="2">
    <location>
        <position position="406"/>
    </location>
</feature>
<gene>
    <name evidence="2" type="ORF">METZ01_LOCUS278474</name>
</gene>
<dbReference type="Gene3D" id="3.40.710.10">
    <property type="entry name" value="DD-peptidase/beta-lactamase superfamily"/>
    <property type="match status" value="1"/>
</dbReference>
<proteinExistence type="predicted"/>
<dbReference type="InterPro" id="IPR001466">
    <property type="entry name" value="Beta-lactam-related"/>
</dbReference>
<sequence length="406" mass="46328">MNINEIEKQIMNFMSVNDVPGISVSLVHNNEIAYQNGFGYRDVLNKKPVTPKTVWPIASITKSFTAVSALQLVEQDKLDLYKPIKEYLPYFSVSDKYASESINSDLCLKHASGLGRTGHQDRYREENFNSLIIRPQPNREHNIYSTRKSLVENLYTAKLQSNPGQFFSYCNEGYATVGHLIEVLSDTKLEDYFNKNIFMNLDMHQTYTNFDAWRNEDDRTYLYSNQNNSPFYTGIDHEHFSVLELSQDYQTFLSAGGISTTANDLSLYQIQTMNFKDSKLNLHSESLNKIQNVNMPFGNSGWGYGYGYWISYADDMKVIKHSGGLPGVSTFSIMIPSEKSGVVVLVNKNEVKSGNLAEIILNIMRGKVFRENLNDPLAFNIDDKFSSENLLAEYLGKYEFRQGISE</sequence>
<protein>
    <recommendedName>
        <fullName evidence="1">Beta-lactamase-related domain-containing protein</fullName>
    </recommendedName>
</protein>
<dbReference type="InterPro" id="IPR012338">
    <property type="entry name" value="Beta-lactam/transpept-like"/>
</dbReference>
<dbReference type="AlphaFoldDB" id="A0A382KMA7"/>
<dbReference type="SUPFAM" id="SSF56601">
    <property type="entry name" value="beta-lactamase/transpeptidase-like"/>
    <property type="match status" value="1"/>
</dbReference>
<dbReference type="Pfam" id="PF00144">
    <property type="entry name" value="Beta-lactamase"/>
    <property type="match status" value="1"/>
</dbReference>
<dbReference type="EMBL" id="UINC01081604">
    <property type="protein sequence ID" value="SVC25620.1"/>
    <property type="molecule type" value="Genomic_DNA"/>
</dbReference>
<evidence type="ECO:0000259" key="1">
    <source>
        <dbReference type="Pfam" id="PF00144"/>
    </source>
</evidence>
<organism evidence="2">
    <name type="scientific">marine metagenome</name>
    <dbReference type="NCBI Taxonomy" id="408172"/>
    <lineage>
        <taxon>unclassified sequences</taxon>
        <taxon>metagenomes</taxon>
        <taxon>ecological metagenomes</taxon>
    </lineage>
</organism>